<accession>A0A542EH52</accession>
<evidence type="ECO:0000313" key="2">
    <source>
        <dbReference type="EMBL" id="TQJ14673.1"/>
    </source>
</evidence>
<name>A0A542EH52_9MICO</name>
<dbReference type="EMBL" id="VFMO01000001">
    <property type="protein sequence ID" value="TQJ14673.1"/>
    <property type="molecule type" value="Genomic_DNA"/>
</dbReference>
<reference evidence="2 3" key="1">
    <citation type="submission" date="2019-06" db="EMBL/GenBank/DDBJ databases">
        <title>Sequencing the genomes of 1000 actinobacteria strains.</title>
        <authorList>
            <person name="Klenk H.-P."/>
        </authorList>
    </citation>
    <scope>NUCLEOTIDE SEQUENCE [LARGE SCALE GENOMIC DNA]</scope>
    <source>
        <strain evidence="2 3">DSM 19828</strain>
    </source>
</reference>
<feature type="region of interest" description="Disordered" evidence="1">
    <location>
        <begin position="272"/>
        <end position="299"/>
    </location>
</feature>
<protein>
    <submittedName>
        <fullName evidence="2">Uncharacterized protein</fullName>
    </submittedName>
</protein>
<dbReference type="Proteomes" id="UP000320806">
    <property type="component" value="Unassembled WGS sequence"/>
</dbReference>
<sequence>MSSRRPGFAPGTSLLLPADLIDYVVDFAQFSQDTGFEGSELVSSPVLSTPLPPVGTTARQWPAEMLWHPLAWLPERLAEPMTFEGQLEPIDGWLMRVGFEMQETGCYDPETGTWFDILDYLGIDAEADRERLLSWKSGDPDEVLDDFDLDDLIFQIDDPEWSLDAAITMLEPVQLIARGRTGEQLREIVSDAIISPELSFEDKVSLLVMTCALGQWLVGDDAEMSSYFERTSTQLRDVDEERLSDVGSPATRLAETFAGFVVDAEPVEREMKDQFDSARKAAGLENSPLGWDTDLPASS</sequence>
<dbReference type="OrthoDB" id="5116273at2"/>
<comment type="caution">
    <text evidence="2">The sequence shown here is derived from an EMBL/GenBank/DDBJ whole genome shotgun (WGS) entry which is preliminary data.</text>
</comment>
<dbReference type="AlphaFoldDB" id="A0A542EH52"/>
<evidence type="ECO:0000313" key="3">
    <source>
        <dbReference type="Proteomes" id="UP000320806"/>
    </source>
</evidence>
<dbReference type="RefSeq" id="WP_141928450.1">
    <property type="nucleotide sequence ID" value="NZ_BAABCI010000017.1"/>
</dbReference>
<evidence type="ECO:0000256" key="1">
    <source>
        <dbReference type="SAM" id="MobiDB-lite"/>
    </source>
</evidence>
<gene>
    <name evidence="2" type="ORF">FB459_2171</name>
</gene>
<keyword evidence="3" id="KW-1185">Reference proteome</keyword>
<organism evidence="2 3">
    <name type="scientific">Yimella lutea</name>
    <dbReference type="NCBI Taxonomy" id="587872"/>
    <lineage>
        <taxon>Bacteria</taxon>
        <taxon>Bacillati</taxon>
        <taxon>Actinomycetota</taxon>
        <taxon>Actinomycetes</taxon>
        <taxon>Micrococcales</taxon>
        <taxon>Dermacoccaceae</taxon>
        <taxon>Yimella</taxon>
    </lineage>
</organism>
<proteinExistence type="predicted"/>